<gene>
    <name evidence="2" type="ORF">Voc01_010910</name>
</gene>
<feature type="signal peptide" evidence="1">
    <location>
        <begin position="1"/>
        <end position="35"/>
    </location>
</feature>
<protein>
    <recommendedName>
        <fullName evidence="4">IPT/TIG domain-containing protein</fullName>
    </recommendedName>
</protein>
<reference evidence="2" key="1">
    <citation type="submission" date="2021-01" db="EMBL/GenBank/DDBJ databases">
        <title>Whole genome shotgun sequence of Virgisporangium ochraceum NBRC 16418.</title>
        <authorList>
            <person name="Komaki H."/>
            <person name="Tamura T."/>
        </authorList>
    </citation>
    <scope>NUCLEOTIDE SEQUENCE</scope>
    <source>
        <strain evidence="2">NBRC 16418</strain>
    </source>
</reference>
<evidence type="ECO:0000256" key="1">
    <source>
        <dbReference type="SAM" id="SignalP"/>
    </source>
</evidence>
<dbReference type="Proteomes" id="UP000635606">
    <property type="component" value="Unassembled WGS sequence"/>
</dbReference>
<dbReference type="EMBL" id="BOPH01000016">
    <property type="protein sequence ID" value="GIJ66174.1"/>
    <property type="molecule type" value="Genomic_DNA"/>
</dbReference>
<evidence type="ECO:0000313" key="2">
    <source>
        <dbReference type="EMBL" id="GIJ66174.1"/>
    </source>
</evidence>
<feature type="chain" id="PRO_5035300295" description="IPT/TIG domain-containing protein" evidence="1">
    <location>
        <begin position="36"/>
        <end position="383"/>
    </location>
</feature>
<evidence type="ECO:0000313" key="3">
    <source>
        <dbReference type="Proteomes" id="UP000635606"/>
    </source>
</evidence>
<organism evidence="2 3">
    <name type="scientific">Virgisporangium ochraceum</name>
    <dbReference type="NCBI Taxonomy" id="65505"/>
    <lineage>
        <taxon>Bacteria</taxon>
        <taxon>Bacillati</taxon>
        <taxon>Actinomycetota</taxon>
        <taxon>Actinomycetes</taxon>
        <taxon>Micromonosporales</taxon>
        <taxon>Micromonosporaceae</taxon>
        <taxon>Virgisporangium</taxon>
    </lineage>
</organism>
<name>A0A8J4E983_9ACTN</name>
<dbReference type="AlphaFoldDB" id="A0A8J4E983"/>
<comment type="caution">
    <text evidence="2">The sequence shown here is derived from an EMBL/GenBank/DDBJ whole genome shotgun (WGS) entry which is preliminary data.</text>
</comment>
<evidence type="ECO:0008006" key="4">
    <source>
        <dbReference type="Google" id="ProtNLM"/>
    </source>
</evidence>
<proteinExistence type="predicted"/>
<keyword evidence="1" id="KW-0732">Signal</keyword>
<sequence>MSILRAWRRSRLAVGAAIAAVVSAVALVPASPASAATALTGNIVVSSPTTGKVAANTPKQVILLTLTLPAGTTLSEENIKTVSLGATRCTDMEWYIVTGTTQIAAKTPDDADDANDGCAPTASTTTGETIVITFANDDTLTKTGSNLFFITPPDIAGVSAAPVVTDNSSKIPAADDKVKRLLASGGQTVRITASNDFAFSGGTGAGLAVTIGGKALTEVKAWNKAGTTALTAAAGDADKGNTLTGKTASGMTASATPSVIITQNGVSKTFSSTATGITIVSAPVITALSVTSVKAGVETNVTVTGTGFATTATAKVCGVTANVATPPTSAGTSMVITIPATGIIDDAGGLGADVFSGVCKVVVSNSGTDSPVNEKSWLAVISE</sequence>
<keyword evidence="3" id="KW-1185">Reference proteome</keyword>
<accession>A0A8J4E983</accession>